<organism evidence="2 3">
    <name type="scientific">Racocetra fulgida</name>
    <dbReference type="NCBI Taxonomy" id="60492"/>
    <lineage>
        <taxon>Eukaryota</taxon>
        <taxon>Fungi</taxon>
        <taxon>Fungi incertae sedis</taxon>
        <taxon>Mucoromycota</taxon>
        <taxon>Glomeromycotina</taxon>
        <taxon>Glomeromycetes</taxon>
        <taxon>Diversisporales</taxon>
        <taxon>Gigasporaceae</taxon>
        <taxon>Racocetra</taxon>
    </lineage>
</organism>
<accession>A0A9N9N9R5</accession>
<proteinExistence type="predicted"/>
<feature type="region of interest" description="Disordered" evidence="1">
    <location>
        <begin position="74"/>
        <end position="95"/>
    </location>
</feature>
<gene>
    <name evidence="2" type="ORF">RFULGI_LOCUS11225</name>
</gene>
<dbReference type="EMBL" id="CAJVPZ010023901">
    <property type="protein sequence ID" value="CAG8717191.1"/>
    <property type="molecule type" value="Genomic_DNA"/>
</dbReference>
<protein>
    <submittedName>
        <fullName evidence="2">272_t:CDS:1</fullName>
    </submittedName>
</protein>
<comment type="caution">
    <text evidence="2">The sequence shown here is derived from an EMBL/GenBank/DDBJ whole genome shotgun (WGS) entry which is preliminary data.</text>
</comment>
<feature type="non-terminal residue" evidence="2">
    <location>
        <position position="95"/>
    </location>
</feature>
<evidence type="ECO:0000313" key="3">
    <source>
        <dbReference type="Proteomes" id="UP000789396"/>
    </source>
</evidence>
<reference evidence="2" key="1">
    <citation type="submission" date="2021-06" db="EMBL/GenBank/DDBJ databases">
        <authorList>
            <person name="Kallberg Y."/>
            <person name="Tangrot J."/>
            <person name="Rosling A."/>
        </authorList>
    </citation>
    <scope>NUCLEOTIDE SEQUENCE</scope>
    <source>
        <strain evidence="2">IN212</strain>
    </source>
</reference>
<feature type="compositionally biased region" description="Polar residues" evidence="1">
    <location>
        <begin position="74"/>
        <end position="87"/>
    </location>
</feature>
<evidence type="ECO:0000256" key="1">
    <source>
        <dbReference type="SAM" id="MobiDB-lite"/>
    </source>
</evidence>
<name>A0A9N9N9R5_9GLOM</name>
<dbReference type="AlphaFoldDB" id="A0A9N9N9R5"/>
<keyword evidence="3" id="KW-1185">Reference proteome</keyword>
<dbReference type="Proteomes" id="UP000789396">
    <property type="component" value="Unassembled WGS sequence"/>
</dbReference>
<evidence type="ECO:0000313" key="2">
    <source>
        <dbReference type="EMBL" id="CAG8717191.1"/>
    </source>
</evidence>
<dbReference type="OrthoDB" id="2425428at2759"/>
<sequence length="95" mass="10853">MSFLADFEPALIHHYYDRDQRNKTKLDFEIKGLNIYDPSKLTIKGQESPIQENKINITTGGSKIAKDRLTSIGHNMTSNIKPRSESQIGDYLDKL</sequence>